<protein>
    <submittedName>
        <fullName evidence="4">Alpha-1,3/1,6-mannosyltransferase ALG2 (Trinotate prediction)</fullName>
    </submittedName>
</protein>
<evidence type="ECO:0000256" key="2">
    <source>
        <dbReference type="ARBA" id="ARBA00022679"/>
    </source>
</evidence>
<dbReference type="PANTHER" id="PTHR45918">
    <property type="entry name" value="ALPHA-1,3/1,6-MANNOSYLTRANSFERASE ALG2"/>
    <property type="match status" value="1"/>
</dbReference>
<dbReference type="Pfam" id="PF00534">
    <property type="entry name" value="Glycos_transf_1"/>
    <property type="match status" value="1"/>
</dbReference>
<accession>A0A6G3ML30</accession>
<dbReference type="EMBL" id="GHBP01010977">
    <property type="protein sequence ID" value="NDJ94727.1"/>
    <property type="molecule type" value="Transcribed_RNA"/>
</dbReference>
<dbReference type="AlphaFoldDB" id="A0A6G3ML30"/>
<proteinExistence type="predicted"/>
<dbReference type="PANTHER" id="PTHR45918:SF1">
    <property type="entry name" value="ALPHA-1,3_1,6-MANNOSYLTRANSFERASE ALG2"/>
    <property type="match status" value="1"/>
</dbReference>
<dbReference type="Gene3D" id="3.40.50.2000">
    <property type="entry name" value="Glycogen Phosphorylase B"/>
    <property type="match status" value="1"/>
</dbReference>
<dbReference type="SUPFAM" id="SSF53756">
    <property type="entry name" value="UDP-Glycosyltransferase/glycogen phosphorylase"/>
    <property type="match status" value="1"/>
</dbReference>
<keyword evidence="1 4" id="KW-0328">Glycosyltransferase</keyword>
<evidence type="ECO:0000256" key="1">
    <source>
        <dbReference type="ARBA" id="ARBA00022676"/>
    </source>
</evidence>
<keyword evidence="2 4" id="KW-0808">Transferase</keyword>
<feature type="domain" description="Glycosyl transferase family 1" evidence="3">
    <location>
        <begin position="14"/>
        <end position="111"/>
    </location>
</feature>
<dbReference type="GO" id="GO:0012505">
    <property type="term" value="C:endomembrane system"/>
    <property type="evidence" value="ECO:0007669"/>
    <property type="project" value="TreeGrafter"/>
</dbReference>
<organism evidence="4">
    <name type="scientific">Henneguya salminicola</name>
    <name type="common">Myxosporean</name>
    <dbReference type="NCBI Taxonomy" id="69463"/>
    <lineage>
        <taxon>Eukaryota</taxon>
        <taxon>Metazoa</taxon>
        <taxon>Cnidaria</taxon>
        <taxon>Myxozoa</taxon>
        <taxon>Myxosporea</taxon>
        <taxon>Bivalvulida</taxon>
        <taxon>Platysporina</taxon>
        <taxon>Myxobolidae</taxon>
        <taxon>Henneguya</taxon>
    </lineage>
</organism>
<sequence>MAINFKLYNINDPLKNKVTFIKNPSEQLKFSILEKALALIYTPDYEHFGIVPVEAMFACVPVITSATGGPLESVIDGVTGFHIENFSIELVEKMKYFIKNPEKRDEMGHAGHAHCLEKFSTASLDKHLCRLITDLKENKLIK</sequence>
<evidence type="ECO:0000259" key="3">
    <source>
        <dbReference type="Pfam" id="PF00534"/>
    </source>
</evidence>
<name>A0A6G3ML30_HENSL</name>
<evidence type="ECO:0000313" key="4">
    <source>
        <dbReference type="EMBL" id="NDJ94727.1"/>
    </source>
</evidence>
<dbReference type="InterPro" id="IPR027054">
    <property type="entry name" value="ALG2"/>
</dbReference>
<dbReference type="GO" id="GO:0004378">
    <property type="term" value="F:GDP-Man:Man(1)GlcNAc(2)-PP-Dol alpha-1,3-mannosyltransferase activity"/>
    <property type="evidence" value="ECO:0007669"/>
    <property type="project" value="InterPro"/>
</dbReference>
<dbReference type="InterPro" id="IPR001296">
    <property type="entry name" value="Glyco_trans_1"/>
</dbReference>
<reference evidence="4" key="1">
    <citation type="submission" date="2018-11" db="EMBL/GenBank/DDBJ databases">
        <title>Henneguya salminicola genome and transcriptome.</title>
        <authorList>
            <person name="Yahalomi D."/>
            <person name="Atkinson S.D."/>
            <person name="Neuhof M."/>
            <person name="Chang E.S."/>
            <person name="Philippe H."/>
            <person name="Cartwright P."/>
            <person name="Bartholomew J.L."/>
            <person name="Huchon D."/>
        </authorList>
    </citation>
    <scope>NUCLEOTIDE SEQUENCE</scope>
    <source>
        <strain evidence="4">Hz1</strain>
        <tissue evidence="4">Whole</tissue>
    </source>
</reference>